<evidence type="ECO:0000313" key="1">
    <source>
        <dbReference type="EMBL" id="SFH41589.1"/>
    </source>
</evidence>
<protein>
    <submittedName>
        <fullName evidence="1">Uncharacterized protein</fullName>
    </submittedName>
</protein>
<accession>A0A1I2ZVR1</accession>
<organism evidence="1 2">
    <name type="scientific">Desulfotruncus arcticus DSM 17038</name>
    <dbReference type="NCBI Taxonomy" id="1121424"/>
    <lineage>
        <taxon>Bacteria</taxon>
        <taxon>Bacillati</taxon>
        <taxon>Bacillota</taxon>
        <taxon>Clostridia</taxon>
        <taxon>Eubacteriales</taxon>
        <taxon>Desulfallaceae</taxon>
        <taxon>Desulfotruncus</taxon>
    </lineage>
</organism>
<dbReference type="Proteomes" id="UP000199337">
    <property type="component" value="Unassembled WGS sequence"/>
</dbReference>
<dbReference type="AlphaFoldDB" id="A0A1I2ZVR1"/>
<name>A0A1I2ZVR1_9FIRM</name>
<dbReference type="STRING" id="341036.SAMN05660649_05125"/>
<keyword evidence="2" id="KW-1185">Reference proteome</keyword>
<gene>
    <name evidence="1" type="ORF">SAMN05660649_05125</name>
</gene>
<dbReference type="EMBL" id="FOOX01000040">
    <property type="protein sequence ID" value="SFH41589.1"/>
    <property type="molecule type" value="Genomic_DNA"/>
</dbReference>
<reference evidence="2" key="1">
    <citation type="submission" date="2016-10" db="EMBL/GenBank/DDBJ databases">
        <authorList>
            <person name="Varghese N."/>
            <person name="Submissions S."/>
        </authorList>
    </citation>
    <scope>NUCLEOTIDE SEQUENCE [LARGE SCALE GENOMIC DNA]</scope>
    <source>
        <strain evidence="2">DSM 17038</strain>
    </source>
</reference>
<proteinExistence type="predicted"/>
<sequence length="62" mass="7190">MIWGSARSLAPTKNKKLLNKPKPENIYDKLELQVKTINRSKYNMYQLSIGLINMVHNNFAVL</sequence>
<evidence type="ECO:0000313" key="2">
    <source>
        <dbReference type="Proteomes" id="UP000199337"/>
    </source>
</evidence>